<comment type="caution">
    <text evidence="2">The sequence shown here is derived from an EMBL/GenBank/DDBJ whole genome shotgun (WGS) entry which is preliminary data.</text>
</comment>
<dbReference type="AlphaFoldDB" id="A0A0M0KNA1"/>
<gene>
    <name evidence="2" type="ORF">AMD01_21410</name>
</gene>
<reference evidence="3" key="1">
    <citation type="submission" date="2015-08" db="EMBL/GenBank/DDBJ databases">
        <title>Fjat-14210 dsm16467.</title>
        <authorList>
            <person name="Liu B."/>
            <person name="Wang J."/>
            <person name="Zhu Y."/>
            <person name="Liu G."/>
            <person name="Chen Q."/>
            <person name="Chen Z."/>
            <person name="Lan J."/>
            <person name="Che J."/>
            <person name="Ge C."/>
            <person name="Shi H."/>
            <person name="Pan Z."/>
            <person name="Liu X."/>
        </authorList>
    </citation>
    <scope>NUCLEOTIDE SEQUENCE [LARGE SCALE GENOMIC DNA]</scope>
    <source>
        <strain evidence="3">DSM 16467</strain>
    </source>
</reference>
<sequence>MNLTGAVTYQAKRAKVKVMSWLLNTRSNETSDKGAWIFWSLVIGLVVALIFKTGAITAFGNVVSRFVGATTGSTDVPSGWGQ</sequence>
<evidence type="ECO:0000313" key="2">
    <source>
        <dbReference type="EMBL" id="KOO40346.1"/>
    </source>
</evidence>
<keyword evidence="1" id="KW-1133">Transmembrane helix</keyword>
<accession>A0A0M0KNA1</accession>
<dbReference type="Proteomes" id="UP000037558">
    <property type="component" value="Unassembled WGS sequence"/>
</dbReference>
<feature type="transmembrane region" description="Helical" evidence="1">
    <location>
        <begin position="36"/>
        <end position="59"/>
    </location>
</feature>
<name>A0A0M0KNA1_9BACI</name>
<evidence type="ECO:0000313" key="3">
    <source>
        <dbReference type="Proteomes" id="UP000037558"/>
    </source>
</evidence>
<proteinExistence type="predicted"/>
<keyword evidence="1" id="KW-0812">Transmembrane</keyword>
<keyword evidence="3" id="KW-1185">Reference proteome</keyword>
<keyword evidence="1" id="KW-0472">Membrane</keyword>
<dbReference type="EMBL" id="LILC01000036">
    <property type="protein sequence ID" value="KOO40346.1"/>
    <property type="molecule type" value="Genomic_DNA"/>
</dbReference>
<evidence type="ECO:0000256" key="1">
    <source>
        <dbReference type="SAM" id="Phobius"/>
    </source>
</evidence>
<protein>
    <submittedName>
        <fullName evidence="2">Uncharacterized protein</fullName>
    </submittedName>
</protein>
<dbReference type="PATRIC" id="fig|284581.3.peg.1812"/>
<organism evidence="2 3">
    <name type="scientific">Priestia koreensis</name>
    <dbReference type="NCBI Taxonomy" id="284581"/>
    <lineage>
        <taxon>Bacteria</taxon>
        <taxon>Bacillati</taxon>
        <taxon>Bacillota</taxon>
        <taxon>Bacilli</taxon>
        <taxon>Bacillales</taxon>
        <taxon>Bacillaceae</taxon>
        <taxon>Priestia</taxon>
    </lineage>
</organism>